<evidence type="ECO:0000313" key="3">
    <source>
        <dbReference type="EMBL" id="WDE95828.1"/>
    </source>
</evidence>
<keyword evidence="4" id="KW-1185">Reference proteome</keyword>
<organism evidence="3 4">
    <name type="scientific">Lentisphaera profundi</name>
    <dbReference type="NCBI Taxonomy" id="1658616"/>
    <lineage>
        <taxon>Bacteria</taxon>
        <taxon>Pseudomonadati</taxon>
        <taxon>Lentisphaerota</taxon>
        <taxon>Lentisphaeria</taxon>
        <taxon>Lentisphaerales</taxon>
        <taxon>Lentisphaeraceae</taxon>
        <taxon>Lentisphaera</taxon>
    </lineage>
</organism>
<evidence type="ECO:0000256" key="1">
    <source>
        <dbReference type="SAM" id="SignalP"/>
    </source>
</evidence>
<dbReference type="RefSeq" id="WP_274149640.1">
    <property type="nucleotide sequence ID" value="NZ_CP117811.1"/>
</dbReference>
<evidence type="ECO:0000313" key="4">
    <source>
        <dbReference type="Proteomes" id="UP001214250"/>
    </source>
</evidence>
<evidence type="ECO:0000259" key="2">
    <source>
        <dbReference type="Pfam" id="PF05618"/>
    </source>
</evidence>
<protein>
    <submittedName>
        <fullName evidence="3">RimK/LysX family protein</fullName>
    </submittedName>
</protein>
<feature type="chain" id="PRO_5045190221" evidence="1">
    <location>
        <begin position="24"/>
        <end position="288"/>
    </location>
</feature>
<reference evidence="3 4" key="1">
    <citation type="submission" date="2023-02" db="EMBL/GenBank/DDBJ databases">
        <title>Genome sequence of Lentisphaera profundi SAORIC-696.</title>
        <authorList>
            <person name="Kim e."/>
            <person name="Cho J.-C."/>
            <person name="Choi A."/>
            <person name="Kang I."/>
        </authorList>
    </citation>
    <scope>NUCLEOTIDE SEQUENCE [LARGE SCALE GENOMIC DNA]</scope>
    <source>
        <strain evidence="3 4">SAORIC-696</strain>
    </source>
</reference>
<dbReference type="SUPFAM" id="SSF50630">
    <property type="entry name" value="Acid proteases"/>
    <property type="match status" value="1"/>
</dbReference>
<dbReference type="Pfam" id="PF05618">
    <property type="entry name" value="Zn_protease"/>
    <property type="match status" value="1"/>
</dbReference>
<dbReference type="Gene3D" id="2.40.70.10">
    <property type="entry name" value="Acid Proteases"/>
    <property type="match status" value="1"/>
</dbReference>
<feature type="domain" description="Retropepsin-like aspartic endopeptidase" evidence="2">
    <location>
        <begin position="35"/>
        <end position="167"/>
    </location>
</feature>
<proteinExistence type="predicted"/>
<dbReference type="InterPro" id="IPR008503">
    <property type="entry name" value="Asp_endopeptidase"/>
</dbReference>
<sequence length="288" mass="32072">MKKLSLIALTVALTLLSSCTHFSEEAEVKAGKTIVGETAFIAVDETGLVFDSRIDTGATTTSINAFDIHIKGKSKKKQDNINKLITFKTRNKSGETAVVSTRIVNVVMVSNSQGTEARYVVNLTLHWKGSKRKVRVNLRDRQKMTYKLLIGRNWLNGKYLVDVSLKEHGKESSKATPQKKTFPVKLHDYKNKLGASFWDKASSAIYPDSFSLIEADGKKMFRLKFPGQEKSVVLEPAKSSKKSIPVALAILTINGTRVKYPVQLMKQKKGVDLFIGTDLKEKTYGDNK</sequence>
<accession>A0ABY7VRH6</accession>
<dbReference type="PROSITE" id="PS51257">
    <property type="entry name" value="PROKAR_LIPOPROTEIN"/>
    <property type="match status" value="1"/>
</dbReference>
<dbReference type="PANTHER" id="PTHR38037:SF2">
    <property type="entry name" value="ATP-DEPENDENT ZINC PROTEASE DOMAIN-CONTAINING PROTEIN-RELATED"/>
    <property type="match status" value="1"/>
</dbReference>
<dbReference type="Proteomes" id="UP001214250">
    <property type="component" value="Chromosome 1"/>
</dbReference>
<gene>
    <name evidence="3" type="ORF">PQO03_08880</name>
</gene>
<dbReference type="InterPro" id="IPR021109">
    <property type="entry name" value="Peptidase_aspartic_dom_sf"/>
</dbReference>
<dbReference type="EMBL" id="CP117811">
    <property type="protein sequence ID" value="WDE95828.1"/>
    <property type="molecule type" value="Genomic_DNA"/>
</dbReference>
<name>A0ABY7VRH6_9BACT</name>
<keyword evidence="1" id="KW-0732">Signal</keyword>
<feature type="signal peptide" evidence="1">
    <location>
        <begin position="1"/>
        <end position="23"/>
    </location>
</feature>
<dbReference type="PANTHER" id="PTHR38037">
    <property type="entry name" value="ZN_PROTEASE DOMAIN-CONTAINING PROTEIN"/>
    <property type="match status" value="1"/>
</dbReference>